<accession>A0A4P9YWQ8</accession>
<feature type="domain" description="Ribosomal RNA adenine methylase transferase N-terminal" evidence="11">
    <location>
        <begin position="16"/>
        <end position="190"/>
    </location>
</feature>
<evidence type="ECO:0000259" key="11">
    <source>
        <dbReference type="SMART" id="SM00650"/>
    </source>
</evidence>
<dbReference type="SMART" id="SM00650">
    <property type="entry name" value="rADc"/>
    <property type="match status" value="1"/>
</dbReference>
<dbReference type="PANTHER" id="PTHR11727:SF7">
    <property type="entry name" value="DIMETHYLADENOSINE TRANSFERASE-RELATED"/>
    <property type="match status" value="1"/>
</dbReference>
<keyword evidence="3 9" id="KW-0489">Methyltransferase</keyword>
<feature type="binding site" evidence="9">
    <location>
        <position position="100"/>
    </location>
    <ligand>
        <name>S-adenosyl-L-methionine</name>
        <dbReference type="ChEBI" id="CHEBI:59789"/>
    </ligand>
</feature>
<dbReference type="PROSITE" id="PS51689">
    <property type="entry name" value="SAM_RNA_A_N6_MT"/>
    <property type="match status" value="1"/>
</dbReference>
<evidence type="ECO:0000256" key="2">
    <source>
        <dbReference type="ARBA" id="ARBA00022552"/>
    </source>
</evidence>
<sequence length="290" mass="33129">MFNKQLGQHILKNPLVVQNIIERSEIRPTDTVLEVGPGTGNLTMKILEKAKQVVAVEMDTRLAAELTKRVQGTPEQRKLQLIRGDVMKTDLPFFDICISNTPYQASSGTISSPLVFKLLHHRPMFRCAMLMFQREFALRLVARPGDELYCRLSVNVQLYAKVEHVMKISKNSFRPPPQVESSVVRLEPRNPPPPVDFAEWDGLMRVLFVRKNKTVSANFKSDTVLKMMDQNYRTYCALKEIMVDADFDIKAKTTEILASTGYAESRPAKMDLDDFLKLLYAFNQEGIHFC</sequence>
<gene>
    <name evidence="12" type="ORF">SYNPS1DRAFT_17029</name>
</gene>
<keyword evidence="5 9" id="KW-0949">S-adenosyl-L-methionine</keyword>
<dbReference type="EC" id="2.1.1.-" evidence="10"/>
<dbReference type="PROSITE" id="PS01131">
    <property type="entry name" value="RRNA_A_DIMETH"/>
    <property type="match status" value="1"/>
</dbReference>
<dbReference type="InterPro" id="IPR011530">
    <property type="entry name" value="rRNA_adenine_dimethylase"/>
</dbReference>
<feature type="binding site" evidence="9">
    <location>
        <position position="9"/>
    </location>
    <ligand>
        <name>S-adenosyl-L-methionine</name>
        <dbReference type="ChEBI" id="CHEBI:59789"/>
    </ligand>
</feature>
<evidence type="ECO:0000313" key="12">
    <source>
        <dbReference type="EMBL" id="RKP24563.1"/>
    </source>
</evidence>
<comment type="similarity">
    <text evidence="8 9 10">Belongs to the class I-like SAM-binding methyltransferase superfamily. rRNA adenine N(6)-methyltransferase family.</text>
</comment>
<comment type="catalytic activity">
    <reaction evidence="7">
        <text>adenosine(1779)/adenosine(1780) in 18S rRNA + 4 S-adenosyl-L-methionine = N(6)-dimethyladenosine(1779)/N(6)-dimethyladenosine(1780) in 18S rRNA + 4 S-adenosyl-L-homocysteine + 4 H(+)</text>
        <dbReference type="Rhea" id="RHEA:42780"/>
        <dbReference type="Rhea" id="RHEA-COMP:10234"/>
        <dbReference type="Rhea" id="RHEA-COMP:10236"/>
        <dbReference type="ChEBI" id="CHEBI:15378"/>
        <dbReference type="ChEBI" id="CHEBI:57856"/>
        <dbReference type="ChEBI" id="CHEBI:59789"/>
        <dbReference type="ChEBI" id="CHEBI:74411"/>
        <dbReference type="ChEBI" id="CHEBI:74493"/>
        <dbReference type="EC" id="2.1.1.183"/>
    </reaction>
</comment>
<evidence type="ECO:0000313" key="13">
    <source>
        <dbReference type="Proteomes" id="UP000278143"/>
    </source>
</evidence>
<dbReference type="Gene3D" id="1.10.8.480">
    <property type="match status" value="1"/>
</dbReference>
<evidence type="ECO:0000256" key="8">
    <source>
        <dbReference type="ARBA" id="ARBA00061109"/>
    </source>
</evidence>
<feature type="binding site" evidence="9">
    <location>
        <position position="85"/>
    </location>
    <ligand>
        <name>S-adenosyl-L-methionine</name>
        <dbReference type="ChEBI" id="CHEBI:59789"/>
    </ligand>
</feature>
<keyword evidence="4 9" id="KW-0808">Transferase</keyword>
<dbReference type="InterPro" id="IPR020596">
    <property type="entry name" value="rRNA_Ade_Mease_Trfase_CS"/>
</dbReference>
<evidence type="ECO:0000256" key="4">
    <source>
        <dbReference type="ARBA" id="ARBA00022679"/>
    </source>
</evidence>
<dbReference type="InterPro" id="IPR029063">
    <property type="entry name" value="SAM-dependent_MTases_sf"/>
</dbReference>
<dbReference type="GO" id="GO:0052909">
    <property type="term" value="F:18S rRNA (adenine(1779)-N(6)/adenine(1780)-N(6))-dimethyltransferase activity"/>
    <property type="evidence" value="ECO:0007669"/>
    <property type="project" value="UniProtKB-EC"/>
</dbReference>
<dbReference type="FunFam" id="3.40.50.150:FF:000007">
    <property type="entry name" value="rRNA adenine N(6)-methyltransferase"/>
    <property type="match status" value="1"/>
</dbReference>
<dbReference type="Gene3D" id="3.40.50.150">
    <property type="entry name" value="Vaccinia Virus protein VP39"/>
    <property type="match status" value="1"/>
</dbReference>
<reference evidence="13" key="1">
    <citation type="journal article" date="2018" name="Nat. Microbiol.">
        <title>Leveraging single-cell genomics to expand the fungal tree of life.</title>
        <authorList>
            <person name="Ahrendt S.R."/>
            <person name="Quandt C.A."/>
            <person name="Ciobanu D."/>
            <person name="Clum A."/>
            <person name="Salamov A."/>
            <person name="Andreopoulos B."/>
            <person name="Cheng J.F."/>
            <person name="Woyke T."/>
            <person name="Pelin A."/>
            <person name="Henrissat B."/>
            <person name="Reynolds N.K."/>
            <person name="Benny G.L."/>
            <person name="Smith M.E."/>
            <person name="James T.Y."/>
            <person name="Grigoriev I.V."/>
        </authorList>
    </citation>
    <scope>NUCLEOTIDE SEQUENCE [LARGE SCALE GENOMIC DNA]</scope>
    <source>
        <strain evidence="13">Benny S71-1</strain>
    </source>
</reference>
<organism evidence="12 13">
    <name type="scientific">Syncephalis pseudoplumigaleata</name>
    <dbReference type="NCBI Taxonomy" id="1712513"/>
    <lineage>
        <taxon>Eukaryota</taxon>
        <taxon>Fungi</taxon>
        <taxon>Fungi incertae sedis</taxon>
        <taxon>Zoopagomycota</taxon>
        <taxon>Zoopagomycotina</taxon>
        <taxon>Zoopagomycetes</taxon>
        <taxon>Zoopagales</taxon>
        <taxon>Piptocephalidaceae</taxon>
        <taxon>Syncephalis</taxon>
    </lineage>
</organism>
<keyword evidence="2 10" id="KW-0698">rRNA processing</keyword>
<dbReference type="AlphaFoldDB" id="A0A4P9YWQ8"/>
<evidence type="ECO:0000256" key="5">
    <source>
        <dbReference type="ARBA" id="ARBA00022691"/>
    </source>
</evidence>
<evidence type="ECO:0000256" key="10">
    <source>
        <dbReference type="RuleBase" id="RU362106"/>
    </source>
</evidence>
<dbReference type="Proteomes" id="UP000278143">
    <property type="component" value="Unassembled WGS sequence"/>
</dbReference>
<feature type="binding site" evidence="9">
    <location>
        <position position="36"/>
    </location>
    <ligand>
        <name>S-adenosyl-L-methionine</name>
        <dbReference type="ChEBI" id="CHEBI:59789"/>
    </ligand>
</feature>
<dbReference type="GO" id="GO:0003723">
    <property type="term" value="F:RNA binding"/>
    <property type="evidence" value="ECO:0007669"/>
    <property type="project" value="UniProtKB-UniRule"/>
</dbReference>
<name>A0A4P9YWQ8_9FUNG</name>
<evidence type="ECO:0000256" key="1">
    <source>
        <dbReference type="ARBA" id="ARBA00002977"/>
    </source>
</evidence>
<evidence type="ECO:0000256" key="6">
    <source>
        <dbReference type="ARBA" id="ARBA00022884"/>
    </source>
</evidence>
<comment type="function">
    <text evidence="1">Specifically dimethylates two adjacent adenosines in the loop of a conserved hairpin near the 3'-end of 18S rRNA in the 40S particle.</text>
</comment>
<feature type="binding site" evidence="9">
    <location>
        <position position="11"/>
    </location>
    <ligand>
        <name>S-adenosyl-L-methionine</name>
        <dbReference type="ChEBI" id="CHEBI:59789"/>
    </ligand>
</feature>
<dbReference type="SUPFAM" id="SSF53335">
    <property type="entry name" value="S-adenosyl-L-methionine-dependent methyltransferases"/>
    <property type="match status" value="1"/>
</dbReference>
<dbReference type="NCBIfam" id="TIGR00755">
    <property type="entry name" value="ksgA"/>
    <property type="match status" value="1"/>
</dbReference>
<dbReference type="OrthoDB" id="74991at2759"/>
<dbReference type="EMBL" id="KZ990155">
    <property type="protein sequence ID" value="RKP24563.1"/>
    <property type="molecule type" value="Genomic_DNA"/>
</dbReference>
<dbReference type="CDD" id="cd02440">
    <property type="entry name" value="AdoMet_MTases"/>
    <property type="match status" value="1"/>
</dbReference>
<evidence type="ECO:0000256" key="7">
    <source>
        <dbReference type="ARBA" id="ARBA00049478"/>
    </source>
</evidence>
<dbReference type="Pfam" id="PF00398">
    <property type="entry name" value="RrnaAD"/>
    <property type="match status" value="1"/>
</dbReference>
<keyword evidence="13" id="KW-1185">Reference proteome</keyword>
<dbReference type="InterPro" id="IPR020598">
    <property type="entry name" value="rRNA_Ade_methylase_Trfase_N"/>
</dbReference>
<feature type="binding site" evidence="9">
    <location>
        <position position="57"/>
    </location>
    <ligand>
        <name>S-adenosyl-L-methionine</name>
        <dbReference type="ChEBI" id="CHEBI:59789"/>
    </ligand>
</feature>
<keyword evidence="6 9" id="KW-0694">RNA-binding</keyword>
<evidence type="ECO:0000256" key="3">
    <source>
        <dbReference type="ARBA" id="ARBA00022603"/>
    </source>
</evidence>
<evidence type="ECO:0000256" key="9">
    <source>
        <dbReference type="PROSITE-ProRule" id="PRU01026"/>
    </source>
</evidence>
<dbReference type="FunFam" id="1.10.8.480:FF:000002">
    <property type="entry name" value="rRNA adenine N(6)-methyltransferase"/>
    <property type="match status" value="1"/>
</dbReference>
<dbReference type="PANTHER" id="PTHR11727">
    <property type="entry name" value="DIMETHYLADENOSINE TRANSFERASE"/>
    <property type="match status" value="1"/>
</dbReference>
<protein>
    <recommendedName>
        <fullName evidence="10">rRNA adenine N(6)-methyltransferase</fullName>
        <ecNumber evidence="10">2.1.1.-</ecNumber>
    </recommendedName>
</protein>
<dbReference type="InterPro" id="IPR001737">
    <property type="entry name" value="KsgA/Erm"/>
</dbReference>
<proteinExistence type="inferred from homology"/>